<name>A0A3S5B9S2_9PLAT</name>
<evidence type="ECO:0000313" key="2">
    <source>
        <dbReference type="EMBL" id="VEL17023.1"/>
    </source>
</evidence>
<keyword evidence="3" id="KW-1185">Reference proteome</keyword>
<dbReference type="AlphaFoldDB" id="A0A3S5B9S2"/>
<accession>A0A3S5B9S2</accession>
<reference evidence="2" key="1">
    <citation type="submission" date="2018-11" db="EMBL/GenBank/DDBJ databases">
        <authorList>
            <consortium name="Pathogen Informatics"/>
        </authorList>
    </citation>
    <scope>NUCLEOTIDE SEQUENCE</scope>
</reference>
<organism evidence="2 3">
    <name type="scientific">Protopolystoma xenopodis</name>
    <dbReference type="NCBI Taxonomy" id="117903"/>
    <lineage>
        <taxon>Eukaryota</taxon>
        <taxon>Metazoa</taxon>
        <taxon>Spiralia</taxon>
        <taxon>Lophotrochozoa</taxon>
        <taxon>Platyhelminthes</taxon>
        <taxon>Monogenea</taxon>
        <taxon>Polyopisthocotylea</taxon>
        <taxon>Polystomatidea</taxon>
        <taxon>Polystomatidae</taxon>
        <taxon>Protopolystoma</taxon>
    </lineage>
</organism>
<dbReference type="EMBL" id="CAAALY010030766">
    <property type="protein sequence ID" value="VEL17023.1"/>
    <property type="molecule type" value="Genomic_DNA"/>
</dbReference>
<feature type="region of interest" description="Disordered" evidence="1">
    <location>
        <begin position="41"/>
        <end position="75"/>
    </location>
</feature>
<proteinExistence type="predicted"/>
<protein>
    <submittedName>
        <fullName evidence="2">Uncharacterized protein</fullName>
    </submittedName>
</protein>
<sequence>MAERTRRRRAKLTARAIQVHKDQQTWEHNRMLRSGVVQRVIPGSNNAEGDGEEEGGGEAGGFLGDEDDEEEAEGRVHLQVRNILPPFLDGRTVFTRQPEPVIPVKDPDSVMAKLAQKGSAMVRYFREQKERRRAQKKEWELAGTRLGDILGVRRPDENEAEGGRWHEGAYRESQTFRDKFGNSTTQDEAASHFTKKKTILEQRQALPAFQAKAALIRLIKEHQVIFLHAGFINSLLSL</sequence>
<comment type="caution">
    <text evidence="2">The sequence shown here is derived from an EMBL/GenBank/DDBJ whole genome shotgun (WGS) entry which is preliminary data.</text>
</comment>
<dbReference type="OrthoDB" id="10253254at2759"/>
<gene>
    <name evidence="2" type="ORF">PXEA_LOCUS10463</name>
</gene>
<dbReference type="Proteomes" id="UP000784294">
    <property type="component" value="Unassembled WGS sequence"/>
</dbReference>
<evidence type="ECO:0000256" key="1">
    <source>
        <dbReference type="SAM" id="MobiDB-lite"/>
    </source>
</evidence>
<evidence type="ECO:0000313" key="3">
    <source>
        <dbReference type="Proteomes" id="UP000784294"/>
    </source>
</evidence>